<dbReference type="KEGG" id="vg:1261729"/>
<dbReference type="PIR" id="T12747">
    <property type="entry name" value="T12747"/>
</dbReference>
<dbReference type="Proteomes" id="UP000001155">
    <property type="component" value="Segment"/>
</dbReference>
<keyword evidence="2" id="KW-1185">Reference proteome</keyword>
<sequence length="150" mass="17226">MEEKIVLGKKLETWMKYKETRETGYPEEIEEALETYRDHAGVRVKIQNPREALEAQIHEKHMGIRNPNKAIITPAAMCELESMIQALANQLFDDAGSLARVKTLREKGEGDVIITPKIVRLAYLDIISYSDDELVEEYNTEYENLIGVEE</sequence>
<accession>O80220</accession>
<proteinExistence type="predicted"/>
<evidence type="ECO:0000313" key="1">
    <source>
        <dbReference type="EMBL" id="AAC27070.1"/>
    </source>
</evidence>
<dbReference type="RefSeq" id="NP_046986.1">
    <property type="nucleotide sequence ID" value="NC_001902.1"/>
</dbReference>
<dbReference type="GeneID" id="1261729"/>
<protein>
    <submittedName>
        <fullName evidence="1">Uncharacterized protein</fullName>
    </submittedName>
</protein>
<reference evidence="1 2" key="1">
    <citation type="journal article" date="1998" name="Mol. Microbiol.">
        <title>Molecular analysis of Methanobacterium phage psiM2.</title>
        <authorList>
            <person name="Pfister P."/>
            <person name="Wasserfallen A."/>
            <person name="Stettler R."/>
            <person name="Leisinger T."/>
        </authorList>
    </citation>
    <scope>NUCLEOTIDE SEQUENCE</scope>
</reference>
<evidence type="ECO:0000313" key="2">
    <source>
        <dbReference type="Proteomes" id="UP000001155"/>
    </source>
</evidence>
<name>O80220_METM2</name>
<organism evidence="1 2">
    <name type="scientific">Methanobacterium phage psiM2</name>
    <name type="common">PsiM2</name>
    <dbReference type="NCBI Taxonomy" id="77048"/>
    <lineage>
        <taxon>Viruses</taxon>
        <taxon>Duplodnaviria</taxon>
        <taxon>Heunggongvirae</taxon>
        <taxon>Uroviricota</taxon>
        <taxon>Caudoviricetes</taxon>
        <taxon>Methanobavirales</taxon>
        <taxon>Leisingerviridae</taxon>
        <taxon>Psimunavirus</taxon>
        <taxon>Psimunavirus limi</taxon>
        <taxon>Psimunavirus psiM2</taxon>
    </lineage>
</organism>
<dbReference type="EMBL" id="AF065411">
    <property type="protein sequence ID" value="AAC27070.1"/>
    <property type="molecule type" value="Genomic_DNA"/>
</dbReference>